<evidence type="ECO:0000313" key="2">
    <source>
        <dbReference type="EMBL" id="EIM96003.1"/>
    </source>
</evidence>
<dbReference type="Proteomes" id="UP000236649">
    <property type="component" value="Chromosome 2"/>
</dbReference>
<reference evidence="1 4" key="2">
    <citation type="submission" date="2018-01" db="EMBL/GenBank/DDBJ databases">
        <title>Species boundaries and ecological features among Paraburkholderia terrae DSMZ17804T, P. hospita DSMZ17164T and P. caribensis DSMZ13236T.</title>
        <authorList>
            <person name="Pratama A.A."/>
        </authorList>
    </citation>
    <scope>NUCLEOTIDE SEQUENCE [LARGE SCALE GENOMIC DNA]</scope>
    <source>
        <strain evidence="1 4">DSM 17164</strain>
    </source>
</reference>
<organism evidence="1 4">
    <name type="scientific">Paraburkholderia hospita</name>
    <dbReference type="NCBI Taxonomy" id="169430"/>
    <lineage>
        <taxon>Bacteria</taxon>
        <taxon>Pseudomonadati</taxon>
        <taxon>Pseudomonadota</taxon>
        <taxon>Betaproteobacteria</taxon>
        <taxon>Burkholderiales</taxon>
        <taxon>Burkholderiaceae</taxon>
        <taxon>Paraburkholderia</taxon>
    </lineage>
</organism>
<dbReference type="SMART" id="SM00696">
    <property type="entry name" value="DM9"/>
    <property type="match status" value="1"/>
</dbReference>
<evidence type="ECO:0000313" key="4">
    <source>
        <dbReference type="Proteomes" id="UP000236649"/>
    </source>
</evidence>
<reference evidence="2 3" key="1">
    <citation type="journal article" date="2012" name="J. Bacteriol.">
        <title>Draft Genome Sequence of the Soil Bacterium Burkholderia terrae Strain BS001, Which Interacts with Fungal Surface Structures.</title>
        <authorList>
            <person name="Nazir R."/>
            <person name="Hansen M.A."/>
            <person name="Sorensen S."/>
            <person name="van Elsas J.D."/>
        </authorList>
    </citation>
    <scope>NUCLEOTIDE SEQUENCE [LARGE SCALE GENOMIC DNA]</scope>
    <source>
        <strain evidence="2 3">BS001</strain>
    </source>
</reference>
<proteinExistence type="predicted"/>
<dbReference type="KEGG" id="phs:C2L64_23410"/>
<dbReference type="EMBL" id="CP026106">
    <property type="protein sequence ID" value="AUT71244.1"/>
    <property type="molecule type" value="Genomic_DNA"/>
</dbReference>
<dbReference type="Pfam" id="PF11901">
    <property type="entry name" value="DM9"/>
    <property type="match status" value="1"/>
</dbReference>
<name>A0AAN1MLC2_9BURK</name>
<evidence type="ECO:0000313" key="3">
    <source>
        <dbReference type="Proteomes" id="UP000004980"/>
    </source>
</evidence>
<dbReference type="RefSeq" id="WP_007589944.1">
    <property type="nucleotide sequence ID" value="NZ_AKAU01000213.1"/>
</dbReference>
<dbReference type="EMBL" id="AKAU01000213">
    <property type="protein sequence ID" value="EIM96003.1"/>
    <property type="molecule type" value="Genomic_DNA"/>
</dbReference>
<gene>
    <name evidence="1" type="ORF">C2L64_23410</name>
    <name evidence="2" type="ORF">WQE_36335</name>
</gene>
<keyword evidence="3" id="KW-1185">Reference proteome</keyword>
<protein>
    <submittedName>
        <fullName evidence="1">DUF3421 domain-containing protein</fullName>
    </submittedName>
</protein>
<dbReference type="Proteomes" id="UP000004980">
    <property type="component" value="Unassembled WGS sequence"/>
</dbReference>
<evidence type="ECO:0000313" key="1">
    <source>
        <dbReference type="EMBL" id="AUT71244.1"/>
    </source>
</evidence>
<dbReference type="InterPro" id="IPR006616">
    <property type="entry name" value="DM9_repeat"/>
</dbReference>
<dbReference type="AlphaFoldDB" id="A0AAN1MLC2"/>
<sequence>MQCAHWVWQWCHLFAAELPAGSQWIRAGQGQVPAGAIALGREVDGRPQFSCRAQQGNGVYLGAISAGSGGCRIGFAHRELTVANYEVLAAGAAPAVQAASRLSARSGILTDKAIVVPRPGVAGPAPAIDASGSVRRGFDAAGQPYVEERKADGTVVRKLLNGSQVTYPDGRQEFFPAQHTLSNAPMPTPPELPADPQRGRLWLNQHNAALLEVIRTMVRRDESEMQKFSDAEREEAGNDVYRQIGYRTKIAGFLAAGN</sequence>
<dbReference type="GeneID" id="55531264"/>
<accession>A0AAN1MLC2</accession>